<protein>
    <submittedName>
        <fullName evidence="9">Uncharacterized protein</fullName>
    </submittedName>
</protein>
<dbReference type="PRINTS" id="PR00463">
    <property type="entry name" value="EP450I"/>
</dbReference>
<keyword evidence="5" id="KW-0560">Oxidoreductase</keyword>
<sequence length="564" mass="64565">MYHFSPAHTPLLFSKIRWSVVYNQTSPIRMETYSLVVAVAVPAAHNINIQNGLIICFITVLFVYYYDFLRKSKRNKGLEDKTNKRIIPGPGQHFLGAVANILALRDETKALKVLEKWAERYGPVFQLNFGPYNVTALNSPEYVQKLLGSKDTNHLGKGFIYKPLQAFWNDGILTSKGDKWKSRRRVLEKHMFSFKTLVSYMDIFNEQGDTVVQAIEKRLNEGKEEEEVGQLLLSTTLNAITKAIFGKSLADFDSVTSSNLSFLEVMRRSKELMIKRLLTPYLLNDFILSLHPLSKLQGLLNELNRKHVMTAILDESVKPLNNPGEQRRDNVLKRELAAVGVPFEGILEETQTLIGAGFDTTAHSIDFLLFFLALNPHHQKICRDEVDVIYEDVDLCTTGALKFQALSKLTHLEMCVYETLRLLPAVFMIMRKIDAPLQLEEDLTIPAGSQVSIFVPGLHKNPKYFPDPNKFIPERFSPEQCKNRHPYLYIPFAAGLRKCVGFKFAIMEMLSLTAKLLRSFEWETTDRFEDVVFLPHLTYTPQTPIKFLFKKRLITNNLSHVAKK</sequence>
<dbReference type="PANTHER" id="PTHR24291:SF50">
    <property type="entry name" value="BIFUNCTIONAL ALBAFLAVENONE MONOOXYGENASE_TERPENE SYNTHASE"/>
    <property type="match status" value="1"/>
</dbReference>
<keyword evidence="7" id="KW-0503">Monooxygenase</keyword>
<dbReference type="InterPro" id="IPR002401">
    <property type="entry name" value="Cyt_P450_E_grp-I"/>
</dbReference>
<evidence type="ECO:0000256" key="6">
    <source>
        <dbReference type="ARBA" id="ARBA00023004"/>
    </source>
</evidence>
<dbReference type="Pfam" id="PF00067">
    <property type="entry name" value="p450"/>
    <property type="match status" value="1"/>
</dbReference>
<feature type="transmembrane region" description="Helical" evidence="8">
    <location>
        <begin position="47"/>
        <end position="66"/>
    </location>
</feature>
<dbReference type="Gene3D" id="1.10.630.10">
    <property type="entry name" value="Cytochrome P450"/>
    <property type="match status" value="1"/>
</dbReference>
<proteinExistence type="inferred from homology"/>
<keyword evidence="3" id="KW-0349">Heme</keyword>
<accession>A0ABP1Q668</accession>
<evidence type="ECO:0000256" key="2">
    <source>
        <dbReference type="ARBA" id="ARBA00010617"/>
    </source>
</evidence>
<dbReference type="Proteomes" id="UP001642540">
    <property type="component" value="Unassembled WGS sequence"/>
</dbReference>
<keyword evidence="8" id="KW-0812">Transmembrane</keyword>
<dbReference type="SUPFAM" id="SSF48264">
    <property type="entry name" value="Cytochrome P450"/>
    <property type="match status" value="1"/>
</dbReference>
<keyword evidence="10" id="KW-1185">Reference proteome</keyword>
<comment type="caution">
    <text evidence="9">The sequence shown here is derived from an EMBL/GenBank/DDBJ whole genome shotgun (WGS) entry which is preliminary data.</text>
</comment>
<evidence type="ECO:0000256" key="1">
    <source>
        <dbReference type="ARBA" id="ARBA00001971"/>
    </source>
</evidence>
<evidence type="ECO:0000256" key="7">
    <source>
        <dbReference type="ARBA" id="ARBA00023033"/>
    </source>
</evidence>
<dbReference type="InterPro" id="IPR036396">
    <property type="entry name" value="Cyt_P450_sf"/>
</dbReference>
<evidence type="ECO:0000256" key="4">
    <source>
        <dbReference type="ARBA" id="ARBA00022723"/>
    </source>
</evidence>
<evidence type="ECO:0000256" key="5">
    <source>
        <dbReference type="ARBA" id="ARBA00023002"/>
    </source>
</evidence>
<dbReference type="InterPro" id="IPR050196">
    <property type="entry name" value="Cytochrome_P450_Monoox"/>
</dbReference>
<keyword evidence="8" id="KW-1133">Transmembrane helix</keyword>
<keyword evidence="4" id="KW-0479">Metal-binding</keyword>
<comment type="similarity">
    <text evidence="2">Belongs to the cytochrome P450 family.</text>
</comment>
<keyword evidence="8" id="KW-0472">Membrane</keyword>
<reference evidence="9 10" key="1">
    <citation type="submission" date="2024-08" db="EMBL/GenBank/DDBJ databases">
        <authorList>
            <person name="Cucini C."/>
            <person name="Frati F."/>
        </authorList>
    </citation>
    <scope>NUCLEOTIDE SEQUENCE [LARGE SCALE GENOMIC DNA]</scope>
</reference>
<dbReference type="InterPro" id="IPR001128">
    <property type="entry name" value="Cyt_P450"/>
</dbReference>
<dbReference type="PRINTS" id="PR00385">
    <property type="entry name" value="P450"/>
</dbReference>
<comment type="cofactor">
    <cofactor evidence="1">
        <name>heme</name>
        <dbReference type="ChEBI" id="CHEBI:30413"/>
    </cofactor>
</comment>
<dbReference type="EMBL" id="CAXLJM020000017">
    <property type="protein sequence ID" value="CAL8084049.1"/>
    <property type="molecule type" value="Genomic_DNA"/>
</dbReference>
<evidence type="ECO:0000313" key="9">
    <source>
        <dbReference type="EMBL" id="CAL8084049.1"/>
    </source>
</evidence>
<dbReference type="PANTHER" id="PTHR24291">
    <property type="entry name" value="CYTOCHROME P450 FAMILY 4"/>
    <property type="match status" value="1"/>
</dbReference>
<name>A0ABP1Q668_9HEXA</name>
<gene>
    <name evidence="9" type="ORF">ODALV1_LOCUS5679</name>
</gene>
<evidence type="ECO:0000256" key="8">
    <source>
        <dbReference type="SAM" id="Phobius"/>
    </source>
</evidence>
<evidence type="ECO:0000313" key="10">
    <source>
        <dbReference type="Proteomes" id="UP001642540"/>
    </source>
</evidence>
<keyword evidence="6" id="KW-0408">Iron</keyword>
<evidence type="ECO:0000256" key="3">
    <source>
        <dbReference type="ARBA" id="ARBA00022617"/>
    </source>
</evidence>
<organism evidence="9 10">
    <name type="scientific">Orchesella dallaii</name>
    <dbReference type="NCBI Taxonomy" id="48710"/>
    <lineage>
        <taxon>Eukaryota</taxon>
        <taxon>Metazoa</taxon>
        <taxon>Ecdysozoa</taxon>
        <taxon>Arthropoda</taxon>
        <taxon>Hexapoda</taxon>
        <taxon>Collembola</taxon>
        <taxon>Entomobryomorpha</taxon>
        <taxon>Entomobryoidea</taxon>
        <taxon>Orchesellidae</taxon>
        <taxon>Orchesellinae</taxon>
        <taxon>Orchesella</taxon>
    </lineage>
</organism>